<sequence length="130" mass="13986">MSEFDKLWRLVPLLVLAALFGNAQAATQAVAPVTLPQGGHGVDGPFFPTNRPMPVTPSTGTQLQQEAQKRIEARLGANSVLSNGASITKAQAQSSGLGYIAQHFDQIDTAHTGRVSMSDVRQYLQQQKQQ</sequence>
<keyword evidence="3" id="KW-1185">Reference proteome</keyword>
<dbReference type="Proteomes" id="UP000295727">
    <property type="component" value="Chromosome 4"/>
</dbReference>
<reference evidence="2 3" key="1">
    <citation type="submission" date="2019-03" db="EMBL/GenBank/DDBJ databases">
        <title>Paraburkholderia sp. 7MH5, isolated from subtropical forest soil.</title>
        <authorList>
            <person name="Gao Z.-H."/>
            <person name="Qiu L.-H."/>
        </authorList>
    </citation>
    <scope>NUCLEOTIDE SEQUENCE [LARGE SCALE GENOMIC DNA]</scope>
    <source>
        <strain evidence="2 3">7MH5</strain>
    </source>
</reference>
<protein>
    <submittedName>
        <fullName evidence="2">2-oxoglutarate dehydrogenase</fullName>
    </submittedName>
</protein>
<dbReference type="EMBL" id="CP038151">
    <property type="protein sequence ID" value="QBR03286.1"/>
    <property type="molecule type" value="Genomic_DNA"/>
</dbReference>
<evidence type="ECO:0000313" key="3">
    <source>
        <dbReference type="Proteomes" id="UP000295727"/>
    </source>
</evidence>
<dbReference type="OrthoDB" id="9035429at2"/>
<proteinExistence type="predicted"/>
<evidence type="ECO:0000313" key="2">
    <source>
        <dbReference type="EMBL" id="QBR03286.1"/>
    </source>
</evidence>
<keyword evidence="1" id="KW-0732">Signal</keyword>
<dbReference type="KEGG" id="ppai:E1956_39760"/>
<feature type="signal peptide" evidence="1">
    <location>
        <begin position="1"/>
        <end position="25"/>
    </location>
</feature>
<gene>
    <name evidence="2" type="ORF">E1956_39760</name>
</gene>
<dbReference type="AlphaFoldDB" id="A0A4P7D3J4"/>
<feature type="chain" id="PRO_5020807634" evidence="1">
    <location>
        <begin position="26"/>
        <end position="130"/>
    </location>
</feature>
<dbReference type="RefSeq" id="WP_134758783.1">
    <property type="nucleotide sequence ID" value="NZ_CP038151.1"/>
</dbReference>
<organism evidence="2 3">
    <name type="scientific">Paraburkholderia pallida</name>
    <dbReference type="NCBI Taxonomy" id="2547399"/>
    <lineage>
        <taxon>Bacteria</taxon>
        <taxon>Pseudomonadati</taxon>
        <taxon>Pseudomonadota</taxon>
        <taxon>Betaproteobacteria</taxon>
        <taxon>Burkholderiales</taxon>
        <taxon>Burkholderiaceae</taxon>
        <taxon>Paraburkholderia</taxon>
    </lineage>
</organism>
<name>A0A4P7D3J4_9BURK</name>
<evidence type="ECO:0000256" key="1">
    <source>
        <dbReference type="SAM" id="SignalP"/>
    </source>
</evidence>
<accession>A0A4P7D3J4</accession>